<name>A0A1F6WID7_9BACT</name>
<evidence type="ECO:0000313" key="9">
    <source>
        <dbReference type="Proteomes" id="UP000179880"/>
    </source>
</evidence>
<feature type="transmembrane region" description="Helical" evidence="6">
    <location>
        <begin position="6"/>
        <end position="26"/>
    </location>
</feature>
<evidence type="ECO:0000256" key="2">
    <source>
        <dbReference type="ARBA" id="ARBA00022729"/>
    </source>
</evidence>
<evidence type="ECO:0000256" key="1">
    <source>
        <dbReference type="ARBA" id="ARBA00005791"/>
    </source>
</evidence>
<dbReference type="PANTHER" id="PTHR13887:SF14">
    <property type="entry name" value="DISULFIDE BOND FORMATION PROTEIN D"/>
    <property type="match status" value="1"/>
</dbReference>
<accession>A0A1F6WID7</accession>
<dbReference type="InterPro" id="IPR036249">
    <property type="entry name" value="Thioredoxin-like_sf"/>
</dbReference>
<feature type="domain" description="Thioredoxin" evidence="7">
    <location>
        <begin position="20"/>
        <end position="215"/>
    </location>
</feature>
<sequence>MNKHNLFLWGGFAGVVVLVVAGLLFIPAGKEGSTQQTGEPRVVDVSDQTKGVPTAPLTLVEYSDFQCPACRAYSSLLKQVKEEFDDKLLFVYRHFPLPNHLNSVAAAGAAEAVGLQGKFWEMHDVIFENQKEWSEKPKTQAKELFTSYARELGLDMERFAVDWESKEIADKISNAQAEATRLKLNGTPTFFLNGKLISNPTSLDKFRELLNTALKP</sequence>
<evidence type="ECO:0000259" key="7">
    <source>
        <dbReference type="PROSITE" id="PS51352"/>
    </source>
</evidence>
<comment type="similarity">
    <text evidence="1">Belongs to the thioredoxin family. DsbA subfamily.</text>
</comment>
<keyword evidence="4" id="KW-1015">Disulfide bond</keyword>
<keyword evidence="6" id="KW-0812">Transmembrane</keyword>
<dbReference type="PROSITE" id="PS51352">
    <property type="entry name" value="THIOREDOXIN_2"/>
    <property type="match status" value="1"/>
</dbReference>
<evidence type="ECO:0000256" key="4">
    <source>
        <dbReference type="ARBA" id="ARBA00023157"/>
    </source>
</evidence>
<keyword evidence="2" id="KW-0732">Signal</keyword>
<dbReference type="GO" id="GO:0016491">
    <property type="term" value="F:oxidoreductase activity"/>
    <property type="evidence" value="ECO:0007669"/>
    <property type="project" value="UniProtKB-KW"/>
</dbReference>
<dbReference type="Gene3D" id="3.40.30.10">
    <property type="entry name" value="Glutaredoxin"/>
    <property type="match status" value="1"/>
</dbReference>
<evidence type="ECO:0000256" key="6">
    <source>
        <dbReference type="SAM" id="Phobius"/>
    </source>
</evidence>
<evidence type="ECO:0000256" key="3">
    <source>
        <dbReference type="ARBA" id="ARBA00023002"/>
    </source>
</evidence>
<dbReference type="InterPro" id="IPR012336">
    <property type="entry name" value="Thioredoxin-like_fold"/>
</dbReference>
<dbReference type="InterPro" id="IPR013766">
    <property type="entry name" value="Thioredoxin_domain"/>
</dbReference>
<keyword evidence="3" id="KW-0560">Oxidoreductase</keyword>
<dbReference type="AlphaFoldDB" id="A0A1F6WID7"/>
<evidence type="ECO:0000313" key="8">
    <source>
        <dbReference type="EMBL" id="OGI81671.1"/>
    </source>
</evidence>
<gene>
    <name evidence="8" type="ORF">A3B93_01855</name>
</gene>
<dbReference type="Pfam" id="PF13462">
    <property type="entry name" value="Thioredoxin_4"/>
    <property type="match status" value="1"/>
</dbReference>
<keyword evidence="6" id="KW-1133">Transmembrane helix</keyword>
<comment type="caution">
    <text evidence="8">The sequence shown here is derived from an EMBL/GenBank/DDBJ whole genome shotgun (WGS) entry which is preliminary data.</text>
</comment>
<proteinExistence type="inferred from homology"/>
<evidence type="ECO:0000256" key="5">
    <source>
        <dbReference type="ARBA" id="ARBA00023284"/>
    </source>
</evidence>
<reference evidence="8 9" key="1">
    <citation type="journal article" date="2016" name="Nat. Commun.">
        <title>Thousands of microbial genomes shed light on interconnected biogeochemical processes in an aquifer system.</title>
        <authorList>
            <person name="Anantharaman K."/>
            <person name="Brown C.T."/>
            <person name="Hug L.A."/>
            <person name="Sharon I."/>
            <person name="Castelle C.J."/>
            <person name="Probst A.J."/>
            <person name="Thomas B.C."/>
            <person name="Singh A."/>
            <person name="Wilkins M.J."/>
            <person name="Karaoz U."/>
            <person name="Brodie E.L."/>
            <person name="Williams K.H."/>
            <person name="Hubbard S.S."/>
            <person name="Banfield J.F."/>
        </authorList>
    </citation>
    <scope>NUCLEOTIDE SEQUENCE [LARGE SCALE GENOMIC DNA]</scope>
</reference>
<dbReference type="Proteomes" id="UP000179880">
    <property type="component" value="Unassembled WGS sequence"/>
</dbReference>
<dbReference type="PANTHER" id="PTHR13887">
    <property type="entry name" value="GLUTATHIONE S-TRANSFERASE KAPPA"/>
    <property type="match status" value="1"/>
</dbReference>
<dbReference type="EMBL" id="MFUH01000021">
    <property type="protein sequence ID" value="OGI81671.1"/>
    <property type="molecule type" value="Genomic_DNA"/>
</dbReference>
<protein>
    <recommendedName>
        <fullName evidence="7">Thioredoxin domain-containing protein</fullName>
    </recommendedName>
</protein>
<dbReference type="SUPFAM" id="SSF52833">
    <property type="entry name" value="Thioredoxin-like"/>
    <property type="match status" value="1"/>
</dbReference>
<keyword evidence="5" id="KW-0676">Redox-active center</keyword>
<keyword evidence="6" id="KW-0472">Membrane</keyword>
<organism evidence="8 9">
    <name type="scientific">Candidatus Nomurabacteria bacterium RIFCSPHIGHO2_02_FULL_42_24</name>
    <dbReference type="NCBI Taxonomy" id="1801757"/>
    <lineage>
        <taxon>Bacteria</taxon>
        <taxon>Candidatus Nomuraibacteriota</taxon>
    </lineage>
</organism>